<proteinExistence type="predicted"/>
<keyword evidence="2" id="KW-1185">Reference proteome</keyword>
<evidence type="ECO:0008006" key="3">
    <source>
        <dbReference type="Google" id="ProtNLM"/>
    </source>
</evidence>
<name>A0ABX0DE22_9MICC</name>
<dbReference type="EMBL" id="JAAKZI010000013">
    <property type="protein sequence ID" value="NGN83635.1"/>
    <property type="molecule type" value="Genomic_DNA"/>
</dbReference>
<accession>A0ABX0DE22</accession>
<evidence type="ECO:0000313" key="2">
    <source>
        <dbReference type="Proteomes" id="UP000479226"/>
    </source>
</evidence>
<dbReference type="RefSeq" id="WP_165181779.1">
    <property type="nucleotide sequence ID" value="NZ_JAAKZI010000013.1"/>
</dbReference>
<organism evidence="1 2">
    <name type="scientific">Arthrobacter silviterrae</name>
    <dbReference type="NCBI Taxonomy" id="2026658"/>
    <lineage>
        <taxon>Bacteria</taxon>
        <taxon>Bacillati</taxon>
        <taxon>Actinomycetota</taxon>
        <taxon>Actinomycetes</taxon>
        <taxon>Micrococcales</taxon>
        <taxon>Micrococcaceae</taxon>
        <taxon>Arthrobacter</taxon>
    </lineage>
</organism>
<comment type="caution">
    <text evidence="1">The sequence shown here is derived from an EMBL/GenBank/DDBJ whole genome shotgun (WGS) entry which is preliminary data.</text>
</comment>
<dbReference type="Pfam" id="PF07037">
    <property type="entry name" value="YfeC-like"/>
    <property type="match status" value="1"/>
</dbReference>
<dbReference type="CDD" id="cd00093">
    <property type="entry name" value="HTH_XRE"/>
    <property type="match status" value="1"/>
</dbReference>
<gene>
    <name evidence="1" type="ORF">G6N77_09225</name>
</gene>
<dbReference type="Proteomes" id="UP000479226">
    <property type="component" value="Unassembled WGS sequence"/>
</dbReference>
<dbReference type="InterPro" id="IPR010749">
    <property type="entry name" value="YfeC-like"/>
</dbReference>
<protein>
    <recommendedName>
        <fullName evidence="3">Helix-turn-helix domain-containing protein</fullName>
    </recommendedName>
</protein>
<evidence type="ECO:0000313" key="1">
    <source>
        <dbReference type="EMBL" id="NGN83635.1"/>
    </source>
</evidence>
<sequence>MNIVDKIEIRLLVDALSESEEDFLADELDAHIAVHGSQTFATFLLTGELQESWPNLLAAMQARGISAHSVVQDLVTTTEIADRLGVSRQAVNNWIRGTRKAEKTFPEPSVISGVSLWDWGKVATWARSNSGYGEMVRYPSQDEIAIINGRLAEERLSQSGWITARIGLDMDIESGHIRVAVRDDDVTRRDHADHEDPSYFAVTA</sequence>
<dbReference type="InterPro" id="IPR001387">
    <property type="entry name" value="Cro/C1-type_HTH"/>
</dbReference>
<reference evidence="1 2" key="1">
    <citation type="submission" date="2020-02" db="EMBL/GenBank/DDBJ databases">
        <title>Genome sequence of the type strain DSM 27180 of Arthrobacter silviterrae.</title>
        <authorList>
            <person name="Gao J."/>
            <person name="Sun J."/>
        </authorList>
    </citation>
    <scope>NUCLEOTIDE SEQUENCE [LARGE SCALE GENOMIC DNA]</scope>
    <source>
        <strain evidence="1 2">DSM 27180</strain>
    </source>
</reference>